<sequence length="100" mass="12050">MSQRKQQTETFSLNEELIMLNKAFENRCTNEDQEYLQMAESRSRTPPILDDWNDHRAQSRHNYGRDHRYHSDSSRSPSSSYSAQCRSNYTVYQPIRFMYM</sequence>
<dbReference type="Pfam" id="PF15320">
    <property type="entry name" value="RAM"/>
    <property type="match status" value="1"/>
</dbReference>
<evidence type="ECO:0000313" key="3">
    <source>
        <dbReference type="Proteomes" id="UP000663828"/>
    </source>
</evidence>
<feature type="region of interest" description="Disordered" evidence="1">
    <location>
        <begin position="39"/>
        <end position="83"/>
    </location>
</feature>
<dbReference type="GO" id="GO:0003723">
    <property type="term" value="F:RNA binding"/>
    <property type="evidence" value="ECO:0007669"/>
    <property type="project" value="InterPro"/>
</dbReference>
<dbReference type="InterPro" id="IPR028271">
    <property type="entry name" value="RAMAC"/>
</dbReference>
<comment type="caution">
    <text evidence="2">The sequence shown here is derived from an EMBL/GenBank/DDBJ whole genome shotgun (WGS) entry which is preliminary data.</text>
</comment>
<organism evidence="2 3">
    <name type="scientific">Adineta ricciae</name>
    <name type="common">Rotifer</name>
    <dbReference type="NCBI Taxonomy" id="249248"/>
    <lineage>
        <taxon>Eukaryota</taxon>
        <taxon>Metazoa</taxon>
        <taxon>Spiralia</taxon>
        <taxon>Gnathifera</taxon>
        <taxon>Rotifera</taxon>
        <taxon>Eurotatoria</taxon>
        <taxon>Bdelloidea</taxon>
        <taxon>Adinetida</taxon>
        <taxon>Adinetidae</taxon>
        <taxon>Adineta</taxon>
    </lineage>
</organism>
<gene>
    <name evidence="2" type="ORF">XAT740_LOCUS49326</name>
</gene>
<dbReference type="GO" id="GO:0031533">
    <property type="term" value="C:mRNA capping enzyme complex"/>
    <property type="evidence" value="ECO:0007669"/>
    <property type="project" value="InterPro"/>
</dbReference>
<accession>A0A816BXI7</accession>
<dbReference type="Proteomes" id="UP000663828">
    <property type="component" value="Unassembled WGS sequence"/>
</dbReference>
<feature type="compositionally biased region" description="Basic and acidic residues" evidence="1">
    <location>
        <begin position="52"/>
        <end position="73"/>
    </location>
</feature>
<name>A0A816BXI7_ADIRI</name>
<evidence type="ECO:0000313" key="2">
    <source>
        <dbReference type="EMBL" id="CAF1614185.1"/>
    </source>
</evidence>
<protein>
    <submittedName>
        <fullName evidence="2">Uncharacterized protein</fullName>
    </submittedName>
</protein>
<keyword evidence="3" id="KW-1185">Reference proteome</keyword>
<dbReference type="AlphaFoldDB" id="A0A816BXI7"/>
<dbReference type="EMBL" id="CAJNOR010007274">
    <property type="protein sequence ID" value="CAF1614185.1"/>
    <property type="molecule type" value="Genomic_DNA"/>
</dbReference>
<evidence type="ECO:0000256" key="1">
    <source>
        <dbReference type="SAM" id="MobiDB-lite"/>
    </source>
</evidence>
<reference evidence="2" key="1">
    <citation type="submission" date="2021-02" db="EMBL/GenBank/DDBJ databases">
        <authorList>
            <person name="Nowell W R."/>
        </authorList>
    </citation>
    <scope>NUCLEOTIDE SEQUENCE</scope>
</reference>
<dbReference type="GO" id="GO:0106005">
    <property type="term" value="P:RNA 5'-cap (guanine-N7)-methylation"/>
    <property type="evidence" value="ECO:0007669"/>
    <property type="project" value="InterPro"/>
</dbReference>
<proteinExistence type="predicted"/>